<dbReference type="Proteomes" id="UP000297299">
    <property type="component" value="Unassembled WGS sequence"/>
</dbReference>
<feature type="compositionally biased region" description="Polar residues" evidence="1">
    <location>
        <begin position="1"/>
        <end position="12"/>
    </location>
</feature>
<sequence length="88" mass="9650">MPSATKRFQGQLTEDAREKSERQKVLTVKQCLKNSLEREDQRIAEMTARDGQTGSSSGSKISTTTPGSKEPGAISDASLIERLIYATF</sequence>
<dbReference type="EMBL" id="PHWZ01000116">
    <property type="protein sequence ID" value="TEY69458.1"/>
    <property type="molecule type" value="Genomic_DNA"/>
</dbReference>
<dbReference type="AlphaFoldDB" id="A0A4Y8D774"/>
<evidence type="ECO:0000313" key="3">
    <source>
        <dbReference type="Proteomes" id="UP000297299"/>
    </source>
</evidence>
<reference evidence="2 3" key="1">
    <citation type="submission" date="2017-11" db="EMBL/GenBank/DDBJ databases">
        <title>Comparative genomics of Botrytis spp.</title>
        <authorList>
            <person name="Valero-Jimenez C.A."/>
            <person name="Tapia P."/>
            <person name="Veloso J."/>
            <person name="Silva-Moreno E."/>
            <person name="Staats M."/>
            <person name="Valdes J.H."/>
            <person name="Van Kan J.A.L."/>
        </authorList>
    </citation>
    <scope>NUCLEOTIDE SEQUENCE [LARGE SCALE GENOMIC DNA]</scope>
    <source>
        <strain evidence="2 3">MUCL2830</strain>
    </source>
</reference>
<gene>
    <name evidence="2" type="ORF">BOTCAL_0116g00060</name>
</gene>
<evidence type="ECO:0000256" key="1">
    <source>
        <dbReference type="SAM" id="MobiDB-lite"/>
    </source>
</evidence>
<dbReference type="OrthoDB" id="3553135at2759"/>
<organism evidence="2 3">
    <name type="scientific">Botryotinia calthae</name>
    <dbReference type="NCBI Taxonomy" id="38488"/>
    <lineage>
        <taxon>Eukaryota</taxon>
        <taxon>Fungi</taxon>
        <taxon>Dikarya</taxon>
        <taxon>Ascomycota</taxon>
        <taxon>Pezizomycotina</taxon>
        <taxon>Leotiomycetes</taxon>
        <taxon>Helotiales</taxon>
        <taxon>Sclerotiniaceae</taxon>
        <taxon>Botryotinia</taxon>
    </lineage>
</organism>
<feature type="region of interest" description="Disordered" evidence="1">
    <location>
        <begin position="40"/>
        <end position="74"/>
    </location>
</feature>
<evidence type="ECO:0000313" key="2">
    <source>
        <dbReference type="EMBL" id="TEY69458.1"/>
    </source>
</evidence>
<comment type="caution">
    <text evidence="2">The sequence shown here is derived from an EMBL/GenBank/DDBJ whole genome shotgun (WGS) entry which is preliminary data.</text>
</comment>
<feature type="region of interest" description="Disordered" evidence="1">
    <location>
        <begin position="1"/>
        <end position="25"/>
    </location>
</feature>
<feature type="compositionally biased region" description="Basic and acidic residues" evidence="1">
    <location>
        <begin position="14"/>
        <end position="24"/>
    </location>
</feature>
<accession>A0A4Y8D774</accession>
<name>A0A4Y8D774_9HELO</name>
<protein>
    <submittedName>
        <fullName evidence="2">Uncharacterized protein</fullName>
    </submittedName>
</protein>
<proteinExistence type="predicted"/>
<keyword evidence="3" id="KW-1185">Reference proteome</keyword>
<feature type="compositionally biased region" description="Low complexity" evidence="1">
    <location>
        <begin position="51"/>
        <end position="68"/>
    </location>
</feature>